<sequence length="196" mass="23339">MNIEDEIEHTVVNEVFKLFKEKKFKEAKDLLYEIYLNNYENLIDLSIKRLLIHNLAWAENCLGEISNAEQYILQIKSEIEDDPDYINNNLFDYCLILNLYCEIFKDELSIDEYKEINLFVSNYHHENGSMGREYIALTNVYKVTQKWDDIISLLLNLKKHNANEYFINEILRELEKNNIEAFDKAYCLLNGGEIYV</sequence>
<protein>
    <recommendedName>
        <fullName evidence="3">Tetratricopeptide repeat protein</fullName>
    </recommendedName>
</protein>
<reference evidence="1 2" key="1">
    <citation type="submission" date="2020-08" db="EMBL/GenBank/DDBJ databases">
        <title>A Genomic Blueprint of the Chicken Gut Microbiome.</title>
        <authorList>
            <person name="Gilroy R."/>
            <person name="Ravi A."/>
            <person name="Getino M."/>
            <person name="Pursley I."/>
            <person name="Horton D.L."/>
            <person name="Alikhan N.-F."/>
            <person name="Baker D."/>
            <person name="Gharbi K."/>
            <person name="Hall N."/>
            <person name="Watson M."/>
            <person name="Adriaenssens E.M."/>
            <person name="Foster-Nyarko E."/>
            <person name="Jarju S."/>
            <person name="Secka A."/>
            <person name="Antonio M."/>
            <person name="Oren A."/>
            <person name="Chaudhuri R."/>
            <person name="La Ragione R.M."/>
            <person name="Hildebrand F."/>
            <person name="Pallen M.J."/>
        </authorList>
    </citation>
    <scope>NUCLEOTIDE SEQUENCE [LARGE SCALE GENOMIC DNA]</scope>
    <source>
        <strain evidence="1 2">Sa3CVN1</strain>
    </source>
</reference>
<keyword evidence="2" id="KW-1185">Reference proteome</keyword>
<accession>A0ABR8PZ93</accession>
<evidence type="ECO:0000313" key="1">
    <source>
        <dbReference type="EMBL" id="MBD7913478.1"/>
    </source>
</evidence>
<dbReference type="Proteomes" id="UP000627781">
    <property type="component" value="Unassembled WGS sequence"/>
</dbReference>
<comment type="caution">
    <text evidence="1">The sequence shown here is derived from an EMBL/GenBank/DDBJ whole genome shotgun (WGS) entry which is preliminary data.</text>
</comment>
<dbReference type="EMBL" id="JACSRA010000056">
    <property type="protein sequence ID" value="MBD7913478.1"/>
    <property type="molecule type" value="Genomic_DNA"/>
</dbReference>
<name>A0ABR8PZ93_9CLOT</name>
<organism evidence="1 2">
    <name type="scientific">Clostridium cibarium</name>
    <dbReference type="NCBI Taxonomy" id="2762247"/>
    <lineage>
        <taxon>Bacteria</taxon>
        <taxon>Bacillati</taxon>
        <taxon>Bacillota</taxon>
        <taxon>Clostridia</taxon>
        <taxon>Eubacteriales</taxon>
        <taxon>Clostridiaceae</taxon>
        <taxon>Clostridium</taxon>
    </lineage>
</organism>
<dbReference type="RefSeq" id="WP_191770394.1">
    <property type="nucleotide sequence ID" value="NZ_JACSRA010000056.1"/>
</dbReference>
<evidence type="ECO:0000313" key="2">
    <source>
        <dbReference type="Proteomes" id="UP000627781"/>
    </source>
</evidence>
<gene>
    <name evidence="1" type="ORF">H9661_19180</name>
</gene>
<evidence type="ECO:0008006" key="3">
    <source>
        <dbReference type="Google" id="ProtNLM"/>
    </source>
</evidence>
<proteinExistence type="predicted"/>